<dbReference type="EMBL" id="NHTK01005892">
    <property type="protein sequence ID" value="PPQ71951.1"/>
    <property type="molecule type" value="Genomic_DNA"/>
</dbReference>
<protein>
    <recommendedName>
        <fullName evidence="6">NAD(P)-binding protein</fullName>
    </recommendedName>
</protein>
<evidence type="ECO:0000256" key="2">
    <source>
        <dbReference type="ARBA" id="ARBA00022857"/>
    </source>
</evidence>
<keyword evidence="5" id="KW-1185">Reference proteome</keyword>
<comment type="similarity">
    <text evidence="1">Belongs to the short-chain dehydrogenases/reductases (SDR) family.</text>
</comment>
<evidence type="ECO:0000313" key="4">
    <source>
        <dbReference type="EMBL" id="PPQ71951.1"/>
    </source>
</evidence>
<gene>
    <name evidence="4" type="ORF">CVT24_007916</name>
</gene>
<dbReference type="STRING" id="181874.A0A409W0E0"/>
<dbReference type="SUPFAM" id="SSF51735">
    <property type="entry name" value="NAD(P)-binding Rossmann-fold domains"/>
    <property type="match status" value="1"/>
</dbReference>
<sequence length="291" mass="32055">MSVVSKIVAESDLGVTISSGIGYTAAKHFARKGATVYIGVRSEAKGKAAVEGLEAEGIGSGKVIYHECELGAPQQAKTAALEFMKRVDRLDILGITRMMMVNYFGVFVLTNTLLPLLTRTAQKPNADVRIIAVSSNAHTVKPATNPNIRFNNLDEFKKAYDNAMFPFTFRYAMSKLALTLFSNALQRRVDPNIICISLHPGIVYTPIVRYDHDRIINLALWLFGTTAEKGSYTTLFAAASPKVKTEPEKYKGADLNPVGVLYDPNPHALRHDLQDELWTTTEQYLASIGLN</sequence>
<dbReference type="InterPro" id="IPR036291">
    <property type="entry name" value="NAD(P)-bd_dom_sf"/>
</dbReference>
<keyword evidence="3" id="KW-0560">Oxidoreductase</keyword>
<evidence type="ECO:0008006" key="6">
    <source>
        <dbReference type="Google" id="ProtNLM"/>
    </source>
</evidence>
<proteinExistence type="inferred from homology"/>
<dbReference type="AlphaFoldDB" id="A0A409W0E0"/>
<dbReference type="PROSITE" id="PS00061">
    <property type="entry name" value="ADH_SHORT"/>
    <property type="match status" value="1"/>
</dbReference>
<dbReference type="PANTHER" id="PTHR24320">
    <property type="entry name" value="RETINOL DEHYDROGENASE"/>
    <property type="match status" value="1"/>
</dbReference>
<dbReference type="InterPro" id="IPR002347">
    <property type="entry name" value="SDR_fam"/>
</dbReference>
<accession>A0A409W0E0</accession>
<dbReference type="Gene3D" id="3.40.50.720">
    <property type="entry name" value="NAD(P)-binding Rossmann-like Domain"/>
    <property type="match status" value="1"/>
</dbReference>
<dbReference type="GO" id="GO:0016491">
    <property type="term" value="F:oxidoreductase activity"/>
    <property type="evidence" value="ECO:0007669"/>
    <property type="project" value="UniProtKB-KW"/>
</dbReference>
<dbReference type="Pfam" id="PF00106">
    <property type="entry name" value="adh_short"/>
    <property type="match status" value="1"/>
</dbReference>
<dbReference type="Proteomes" id="UP000284842">
    <property type="component" value="Unassembled WGS sequence"/>
</dbReference>
<evidence type="ECO:0000256" key="1">
    <source>
        <dbReference type="ARBA" id="ARBA00006484"/>
    </source>
</evidence>
<evidence type="ECO:0000256" key="3">
    <source>
        <dbReference type="ARBA" id="ARBA00023002"/>
    </source>
</evidence>
<reference evidence="4 5" key="1">
    <citation type="journal article" date="2018" name="Evol. Lett.">
        <title>Horizontal gene cluster transfer increased hallucinogenic mushroom diversity.</title>
        <authorList>
            <person name="Reynolds H.T."/>
            <person name="Vijayakumar V."/>
            <person name="Gluck-Thaler E."/>
            <person name="Korotkin H.B."/>
            <person name="Matheny P.B."/>
            <person name="Slot J.C."/>
        </authorList>
    </citation>
    <scope>NUCLEOTIDE SEQUENCE [LARGE SCALE GENOMIC DNA]</scope>
    <source>
        <strain evidence="4 5">2629</strain>
    </source>
</reference>
<dbReference type="InParanoid" id="A0A409W0E0"/>
<dbReference type="InterPro" id="IPR020904">
    <property type="entry name" value="Sc_DH/Rdtase_CS"/>
</dbReference>
<comment type="caution">
    <text evidence="4">The sequence shown here is derived from an EMBL/GenBank/DDBJ whole genome shotgun (WGS) entry which is preliminary data.</text>
</comment>
<name>A0A409W0E0_9AGAR</name>
<evidence type="ECO:0000313" key="5">
    <source>
        <dbReference type="Proteomes" id="UP000284842"/>
    </source>
</evidence>
<keyword evidence="2" id="KW-0521">NADP</keyword>
<dbReference type="OrthoDB" id="191139at2759"/>
<dbReference type="PANTHER" id="PTHR24320:SF282">
    <property type="entry name" value="WW DOMAIN-CONTAINING OXIDOREDUCTASE"/>
    <property type="match status" value="1"/>
</dbReference>
<organism evidence="4 5">
    <name type="scientific">Panaeolus cyanescens</name>
    <dbReference type="NCBI Taxonomy" id="181874"/>
    <lineage>
        <taxon>Eukaryota</taxon>
        <taxon>Fungi</taxon>
        <taxon>Dikarya</taxon>
        <taxon>Basidiomycota</taxon>
        <taxon>Agaricomycotina</taxon>
        <taxon>Agaricomycetes</taxon>
        <taxon>Agaricomycetidae</taxon>
        <taxon>Agaricales</taxon>
        <taxon>Agaricineae</taxon>
        <taxon>Galeropsidaceae</taxon>
        <taxon>Panaeolus</taxon>
    </lineage>
</organism>